<evidence type="ECO:0000259" key="26">
    <source>
        <dbReference type="PROSITE" id="PS50168"/>
    </source>
</evidence>
<comment type="subunit">
    <text evidence="23">Monomer; increases in response to a depletion of intracellular calcium. Homodimer. Homotetramer and homopolymer. Can form linear homooligomers. Ca(2+) ions promote oligomerization. Interacts (via C-terminal end and preferentially with the monomeric form) with STIM1; this interaction increases in response to a depletion of intracellular calcium, decreases both STIM1 aggregation and clustering, interaction of STIM1 with ORAI1 and store-operated Ca(2+) entry (SOCE) activity. Interacts with ASPH and TRDN.</text>
</comment>
<feature type="domain" description="DED" evidence="26">
    <location>
        <begin position="380"/>
        <end position="458"/>
    </location>
</feature>
<evidence type="ECO:0000256" key="16">
    <source>
        <dbReference type="ARBA" id="ARBA00023128"/>
    </source>
</evidence>
<dbReference type="InterPro" id="IPR001393">
    <property type="entry name" value="Calsequestrin"/>
</dbReference>
<dbReference type="CDD" id="cd03065">
    <property type="entry name" value="PDI_b_Calsequestrin_N"/>
    <property type="match status" value="1"/>
</dbReference>
<dbReference type="PANTHER" id="PTHR10033">
    <property type="entry name" value="CALSEQUESTRIN"/>
    <property type="match status" value="1"/>
</dbReference>
<evidence type="ECO:0000256" key="20">
    <source>
        <dbReference type="ARBA" id="ARBA00037870"/>
    </source>
</evidence>
<evidence type="ECO:0000256" key="5">
    <source>
        <dbReference type="ARBA" id="ARBA00010987"/>
    </source>
</evidence>
<reference evidence="27" key="1">
    <citation type="submission" date="2019-10" db="EMBL/GenBank/DDBJ databases">
        <title>The sequence and de novo assembly of the wild yak genome.</title>
        <authorList>
            <person name="Liu Y."/>
        </authorList>
    </citation>
    <scope>NUCLEOTIDE SEQUENCE [LARGE SCALE GENOMIC DNA]</scope>
    <source>
        <strain evidence="27">WY2019</strain>
    </source>
</reference>
<dbReference type="InterPro" id="IPR041859">
    <property type="entry name" value="Calsequestrin_N"/>
</dbReference>
<dbReference type="InterPro" id="IPR029546">
    <property type="entry name" value="PEA15_DED"/>
</dbReference>
<evidence type="ECO:0000256" key="3">
    <source>
        <dbReference type="ARBA" id="ARBA00004496"/>
    </source>
</evidence>
<keyword evidence="19" id="KW-0325">Glycoprotein</keyword>
<dbReference type="GO" id="GO:0033017">
    <property type="term" value="C:sarcoplasmic reticulum membrane"/>
    <property type="evidence" value="ECO:0007669"/>
    <property type="project" value="UniProtKB-SubCell"/>
</dbReference>
<dbReference type="SUPFAM" id="SSF52833">
    <property type="entry name" value="Thioredoxin-like"/>
    <property type="match status" value="3"/>
</dbReference>
<dbReference type="SMART" id="SM00031">
    <property type="entry name" value="DED"/>
    <property type="match status" value="1"/>
</dbReference>
<dbReference type="Gene3D" id="1.10.533.10">
    <property type="entry name" value="Death Domain, Fas"/>
    <property type="match status" value="1"/>
</dbReference>
<keyword evidence="28" id="KW-1185">Reference proteome</keyword>
<evidence type="ECO:0000256" key="13">
    <source>
        <dbReference type="ARBA" id="ARBA00022824"/>
    </source>
</evidence>
<keyword evidence="6" id="KW-0813">Transport</keyword>
<dbReference type="Pfam" id="PF01335">
    <property type="entry name" value="DED"/>
    <property type="match status" value="1"/>
</dbReference>
<evidence type="ECO:0000313" key="27">
    <source>
        <dbReference type="EMBL" id="MXQ97489.1"/>
    </source>
</evidence>
<evidence type="ECO:0000256" key="10">
    <source>
        <dbReference type="ARBA" id="ARBA00022703"/>
    </source>
</evidence>
<keyword evidence="15" id="KW-0703">Sarcoplasmic reticulum</keyword>
<feature type="signal peptide" evidence="25">
    <location>
        <begin position="1"/>
        <end position="28"/>
    </location>
</feature>
<name>A0A6B0S4P6_9CETA</name>
<organism evidence="27 28">
    <name type="scientific">Bos mutus</name>
    <name type="common">wild yak</name>
    <dbReference type="NCBI Taxonomy" id="72004"/>
    <lineage>
        <taxon>Eukaryota</taxon>
        <taxon>Metazoa</taxon>
        <taxon>Chordata</taxon>
        <taxon>Craniata</taxon>
        <taxon>Vertebrata</taxon>
        <taxon>Euteleostomi</taxon>
        <taxon>Mammalia</taxon>
        <taxon>Eutheria</taxon>
        <taxon>Laurasiatheria</taxon>
        <taxon>Artiodactyla</taxon>
        <taxon>Ruminantia</taxon>
        <taxon>Pecora</taxon>
        <taxon>Bovidae</taxon>
        <taxon>Bovinae</taxon>
        <taxon>Bos</taxon>
    </lineage>
</organism>
<comment type="caution">
    <text evidence="27">The sequence shown here is derived from an EMBL/GenBank/DDBJ whole genome shotgun (WGS) entry which is preliminary data.</text>
</comment>
<evidence type="ECO:0000256" key="2">
    <source>
        <dbReference type="ARBA" id="ARBA00004305"/>
    </source>
</evidence>
<dbReference type="FunFam" id="3.40.30.10:FF:000031">
    <property type="entry name" value="Calsequestrin"/>
    <property type="match status" value="1"/>
</dbReference>
<dbReference type="PANTHER" id="PTHR10033:SF14">
    <property type="entry name" value="CALSEQUESTRIN-1"/>
    <property type="match status" value="1"/>
</dbReference>
<dbReference type="GO" id="GO:0006915">
    <property type="term" value="P:apoptotic process"/>
    <property type="evidence" value="ECO:0007669"/>
    <property type="project" value="UniProtKB-KW"/>
</dbReference>
<proteinExistence type="inferred from homology"/>
<dbReference type="InterPro" id="IPR018233">
    <property type="entry name" value="Calsequestrin_CS"/>
</dbReference>
<keyword evidence="7" id="KW-0963">Cytoplasm</keyword>
<dbReference type="GO" id="GO:0000165">
    <property type="term" value="P:MAPK cascade"/>
    <property type="evidence" value="ECO:0007669"/>
    <property type="project" value="InterPro"/>
</dbReference>
<evidence type="ECO:0000256" key="19">
    <source>
        <dbReference type="ARBA" id="ARBA00023180"/>
    </source>
</evidence>
<dbReference type="FunFam" id="3.40.30.10:FF:000047">
    <property type="entry name" value="Calsequestrin"/>
    <property type="match status" value="1"/>
</dbReference>
<dbReference type="InterPro" id="IPR011029">
    <property type="entry name" value="DEATH-like_dom_sf"/>
</dbReference>
<keyword evidence="18" id="KW-0514">Muscle protein</keyword>
<keyword evidence="16" id="KW-0496">Mitochondrion</keyword>
<evidence type="ECO:0000256" key="1">
    <source>
        <dbReference type="ARBA" id="ARBA00004240"/>
    </source>
</evidence>
<dbReference type="GO" id="GO:0030018">
    <property type="term" value="C:Z disc"/>
    <property type="evidence" value="ECO:0007669"/>
    <property type="project" value="TreeGrafter"/>
</dbReference>
<dbReference type="AlphaFoldDB" id="A0A6B0S4P6"/>
<keyword evidence="12 25" id="KW-0732">Signal</keyword>
<dbReference type="SUPFAM" id="SSF47986">
    <property type="entry name" value="DEATH domain"/>
    <property type="match status" value="1"/>
</dbReference>
<dbReference type="GO" id="GO:1902042">
    <property type="term" value="P:negative regulation of extrinsic apoptotic signaling pathway via death domain receptors"/>
    <property type="evidence" value="ECO:0007669"/>
    <property type="project" value="UniProtKB-ARBA"/>
</dbReference>
<evidence type="ECO:0000256" key="25">
    <source>
        <dbReference type="SAM" id="SignalP"/>
    </source>
</evidence>
<keyword evidence="9" id="KW-0762">Sugar transport</keyword>
<dbReference type="FunFam" id="1.10.533.10:FF:000026">
    <property type="entry name" value="astrocytic phosphoprotein PEA-15 isoform X1"/>
    <property type="match status" value="1"/>
</dbReference>
<comment type="function">
    <text evidence="21">Calsequestrin is a high-capacity, moderate affinity, calcium-binding protein and thus acts as an internal calcium store in muscle. Calcium ions are bound by clusters of acidic residues at the protein surface, often at the interface between subunits. Can bind around 80 Ca(2+) ions. Regulates the release of lumenal Ca(2+) via the calcium release channel RYR1; this plays an important role in triggering muscle contraction. Negatively regulates store-operated Ca(2+) entry (SOCE) activity.</text>
</comment>
<evidence type="ECO:0000256" key="4">
    <source>
        <dbReference type="ARBA" id="ARBA00004564"/>
    </source>
</evidence>
<dbReference type="InterPro" id="IPR041858">
    <property type="entry name" value="Calsequestrin_middle_dom"/>
</dbReference>
<keyword evidence="11" id="KW-0479">Metal-binding</keyword>
<evidence type="ECO:0000256" key="17">
    <source>
        <dbReference type="ARBA" id="ARBA00023136"/>
    </source>
</evidence>
<dbReference type="Gene3D" id="3.40.30.10">
    <property type="entry name" value="Glutaredoxin"/>
    <property type="match status" value="3"/>
</dbReference>
<dbReference type="InterPro" id="IPR036249">
    <property type="entry name" value="Thioredoxin-like_sf"/>
</dbReference>
<evidence type="ECO:0000256" key="6">
    <source>
        <dbReference type="ARBA" id="ARBA00022448"/>
    </source>
</evidence>
<dbReference type="Proteomes" id="UP000322234">
    <property type="component" value="Unassembled WGS sequence"/>
</dbReference>
<comment type="similarity">
    <text evidence="5 24">Belongs to the calsequestrin family.</text>
</comment>
<evidence type="ECO:0000256" key="8">
    <source>
        <dbReference type="ARBA" id="ARBA00022553"/>
    </source>
</evidence>
<dbReference type="GO" id="GO:0033018">
    <property type="term" value="C:sarcoplasmic reticulum lumen"/>
    <property type="evidence" value="ECO:0007669"/>
    <property type="project" value="UniProtKB-SubCell"/>
</dbReference>
<sequence>MGARAVPGLRLALLLLMVLGTPKSGVQGEEGLDFPEYDGVDRVVNVNAKNYKNVFKKYEVLALLYHEPPEDDKASQRQFEMDELILELAAQVLEDKGVGFGMVDSEKDAAVAKKLGLTEEDSVYVFKGDEVIEYDGEFSADTLVEFLLDVLEDPVELIEGERELQAFENIEDDNKLIGYFKNKDSEHYKAYEDAAEEFHPYIPFFATFDSKVAKKLTLKLNEIDFYEAFMEEPVTIPDKPNSEEEIVNFVEAHKRSTLRKLKPESMYETWEDDLDGIHIVAFAEETDPDGYEFLETLKAVAQDNTDNPDLSIIWIDPDDFPLLVPYWEKTFNIDLSAPQIGVVNVTDADSVWMEMDDEEDLPSAEELEDWLEDVLEVMAEYGTLLQDLTNNITLEDLEQLKSACKEDIPSEKSEEITTGSAWFSFLESHNKLDKDNLSYIEHIFEISRRPDLLTMVVDYRTRVLKISEEDELDTKLTRIPSAKKYKDIIRQPSEEEIIKLAPPPKKA</sequence>
<dbReference type="Pfam" id="PF01216">
    <property type="entry name" value="Calsequestrin"/>
    <property type="match status" value="1"/>
</dbReference>
<evidence type="ECO:0000256" key="7">
    <source>
        <dbReference type="ARBA" id="ARBA00022490"/>
    </source>
</evidence>
<evidence type="ECO:0000256" key="24">
    <source>
        <dbReference type="RuleBase" id="RU000648"/>
    </source>
</evidence>
<evidence type="ECO:0000256" key="11">
    <source>
        <dbReference type="ARBA" id="ARBA00022723"/>
    </source>
</evidence>
<dbReference type="CDD" id="cd08338">
    <property type="entry name" value="DED_PEA15"/>
    <property type="match status" value="1"/>
</dbReference>
<keyword evidence="8" id="KW-0597">Phosphoprotein</keyword>
<dbReference type="CDD" id="cd03074">
    <property type="entry name" value="PDI_b'_Calsequestrin_C"/>
    <property type="match status" value="1"/>
</dbReference>
<accession>A0A6B0S4P6</accession>
<evidence type="ECO:0000256" key="18">
    <source>
        <dbReference type="ARBA" id="ARBA00023179"/>
    </source>
</evidence>
<keyword evidence="13" id="KW-0256">Endoplasmic reticulum</keyword>
<evidence type="ECO:0000256" key="14">
    <source>
        <dbReference type="ARBA" id="ARBA00022837"/>
    </source>
</evidence>
<evidence type="ECO:0000256" key="23">
    <source>
        <dbReference type="ARBA" id="ARBA00046647"/>
    </source>
</evidence>
<evidence type="ECO:0000313" key="28">
    <source>
        <dbReference type="Proteomes" id="UP000322234"/>
    </source>
</evidence>
<keyword evidence="17" id="KW-0472">Membrane</keyword>
<keyword evidence="14 24" id="KW-0106">Calcium</keyword>
<dbReference type="PROSITE" id="PS50168">
    <property type="entry name" value="DED"/>
    <property type="match status" value="1"/>
</dbReference>
<evidence type="ECO:0000256" key="21">
    <source>
        <dbReference type="ARBA" id="ARBA00045967"/>
    </source>
</evidence>
<feature type="chain" id="PRO_5025483781" description="Calsequestrin" evidence="25">
    <location>
        <begin position="29"/>
        <end position="507"/>
    </location>
</feature>
<dbReference type="InterPro" id="IPR001875">
    <property type="entry name" value="DED_dom"/>
</dbReference>
<comment type="subcellular location">
    <subcellularLocation>
        <location evidence="3">Cytoplasm</location>
    </subcellularLocation>
    <subcellularLocation>
        <location evidence="1">Endoplasmic reticulum</location>
    </subcellularLocation>
    <subcellularLocation>
        <location evidence="2">Mitochondrion matrix</location>
    </subcellularLocation>
    <subcellularLocation>
        <location evidence="4">Sarcoplasmic reticulum lumen</location>
    </subcellularLocation>
    <subcellularLocation>
        <location evidence="20">Sarcoplasmic reticulum membrane</location>
        <topology evidence="20">Peripheral membrane protein</topology>
        <orientation evidence="20">Lumenal side</orientation>
    </subcellularLocation>
</comment>
<protein>
    <recommendedName>
        <fullName evidence="24">Calsequestrin</fullName>
    </recommendedName>
</protein>
<evidence type="ECO:0000256" key="9">
    <source>
        <dbReference type="ARBA" id="ARBA00022597"/>
    </source>
</evidence>
<dbReference type="InterPro" id="IPR041860">
    <property type="entry name" value="Calsequestrin_C"/>
</dbReference>
<evidence type="ECO:0000256" key="22">
    <source>
        <dbReference type="ARBA" id="ARBA00046160"/>
    </source>
</evidence>
<dbReference type="PRINTS" id="PR00312">
    <property type="entry name" value="CALSEQUESTRN"/>
</dbReference>
<keyword evidence="10" id="KW-0053">Apoptosis</keyword>
<comment type="function">
    <text evidence="22">Calsequestrin is a high-capacity, moderate affinity, calcium-binding protein and thus acts as an internal calcium store in muscle. Calcium ions are bound by clusters of acidic residues at the protein surface, especially at the interface between subunits. Can bind around 60 Ca(2+) ions. Regulates the release of lumenal Ca(2+) via the calcium release channel RYR2; this plays an important role in triggering muscle contraction. Plays a role in excitation-contraction coupling in the heart and in regulating the rate of heart beats.</text>
</comment>
<dbReference type="PROSITE" id="PS00863">
    <property type="entry name" value="CALSEQUESTRIN_1"/>
    <property type="match status" value="1"/>
</dbReference>
<dbReference type="FunFam" id="3.40.30.10:FF:000033">
    <property type="entry name" value="Calsequestrin"/>
    <property type="match status" value="1"/>
</dbReference>
<dbReference type="CDD" id="cd03066">
    <property type="entry name" value="PDI_b_Calsequestrin_middle"/>
    <property type="match status" value="1"/>
</dbReference>
<dbReference type="GO" id="GO:0014809">
    <property type="term" value="P:regulation of skeletal muscle contraction by regulation of release of sequestered calcium ion"/>
    <property type="evidence" value="ECO:0007669"/>
    <property type="project" value="TreeGrafter"/>
</dbReference>
<dbReference type="GO" id="GO:0005759">
    <property type="term" value="C:mitochondrial matrix"/>
    <property type="evidence" value="ECO:0007669"/>
    <property type="project" value="UniProtKB-SubCell"/>
</dbReference>
<gene>
    <name evidence="27" type="ORF">E5288_WYG005349</name>
</gene>
<dbReference type="GO" id="GO:0005509">
    <property type="term" value="F:calcium ion binding"/>
    <property type="evidence" value="ECO:0007669"/>
    <property type="project" value="InterPro"/>
</dbReference>
<evidence type="ECO:0000256" key="12">
    <source>
        <dbReference type="ARBA" id="ARBA00022729"/>
    </source>
</evidence>
<evidence type="ECO:0000256" key="15">
    <source>
        <dbReference type="ARBA" id="ARBA00022951"/>
    </source>
</evidence>
<dbReference type="EMBL" id="VBQZ03000192">
    <property type="protein sequence ID" value="MXQ97489.1"/>
    <property type="molecule type" value="Genomic_DNA"/>
</dbReference>